<proteinExistence type="predicted"/>
<sequence length="62" mass="6746">MARMKAHNGTGGWRLSFGATRRRKSYGGNGVTMARMKAHNGTGGWRLSFGATRRRKSYGGNG</sequence>
<feature type="region of interest" description="Disordered" evidence="1">
    <location>
        <begin position="42"/>
        <end position="62"/>
    </location>
</feature>
<dbReference type="AlphaFoldDB" id="B9FNG9"/>
<dbReference type="EMBL" id="CM000142">
    <property type="protein sequence ID" value="EEE62982.1"/>
    <property type="molecule type" value="Genomic_DNA"/>
</dbReference>
<evidence type="ECO:0000313" key="2">
    <source>
        <dbReference type="EMBL" id="EEE62982.1"/>
    </source>
</evidence>
<gene>
    <name evidence="2" type="ORF">OsJ_17790</name>
</gene>
<protein>
    <submittedName>
        <fullName evidence="2">Uncharacterized protein</fullName>
    </submittedName>
</protein>
<name>B9FNG9_ORYSJ</name>
<reference evidence="2" key="1">
    <citation type="journal article" date="2005" name="PLoS Biol.">
        <title>The genomes of Oryza sativa: a history of duplications.</title>
        <authorList>
            <person name="Yu J."/>
            <person name="Wang J."/>
            <person name="Lin W."/>
            <person name="Li S."/>
            <person name="Li H."/>
            <person name="Zhou J."/>
            <person name="Ni P."/>
            <person name="Dong W."/>
            <person name="Hu S."/>
            <person name="Zeng C."/>
            <person name="Zhang J."/>
            <person name="Zhang Y."/>
            <person name="Li R."/>
            <person name="Xu Z."/>
            <person name="Li S."/>
            <person name="Li X."/>
            <person name="Zheng H."/>
            <person name="Cong L."/>
            <person name="Lin L."/>
            <person name="Yin J."/>
            <person name="Geng J."/>
            <person name="Li G."/>
            <person name="Shi J."/>
            <person name="Liu J."/>
            <person name="Lv H."/>
            <person name="Li J."/>
            <person name="Wang J."/>
            <person name="Deng Y."/>
            <person name="Ran L."/>
            <person name="Shi X."/>
            <person name="Wang X."/>
            <person name="Wu Q."/>
            <person name="Li C."/>
            <person name="Ren X."/>
            <person name="Wang J."/>
            <person name="Wang X."/>
            <person name="Li D."/>
            <person name="Liu D."/>
            <person name="Zhang X."/>
            <person name="Ji Z."/>
            <person name="Zhao W."/>
            <person name="Sun Y."/>
            <person name="Zhang Z."/>
            <person name="Bao J."/>
            <person name="Han Y."/>
            <person name="Dong L."/>
            <person name="Ji J."/>
            <person name="Chen P."/>
            <person name="Wu S."/>
            <person name="Liu J."/>
            <person name="Xiao Y."/>
            <person name="Bu D."/>
            <person name="Tan J."/>
            <person name="Yang L."/>
            <person name="Ye C."/>
            <person name="Zhang J."/>
            <person name="Xu J."/>
            <person name="Zhou Y."/>
            <person name="Yu Y."/>
            <person name="Zhang B."/>
            <person name="Zhuang S."/>
            <person name="Wei H."/>
            <person name="Liu B."/>
            <person name="Lei M."/>
            <person name="Yu H."/>
            <person name="Li Y."/>
            <person name="Xu H."/>
            <person name="Wei S."/>
            <person name="He X."/>
            <person name="Fang L."/>
            <person name="Zhang Z."/>
            <person name="Zhang Y."/>
            <person name="Huang X."/>
            <person name="Su Z."/>
            <person name="Tong W."/>
            <person name="Li J."/>
            <person name="Tong Z."/>
            <person name="Li S."/>
            <person name="Ye J."/>
            <person name="Wang L."/>
            <person name="Fang L."/>
            <person name="Lei T."/>
            <person name="Chen C."/>
            <person name="Chen H."/>
            <person name="Xu Z."/>
            <person name="Li H."/>
            <person name="Huang H."/>
            <person name="Zhang F."/>
            <person name="Xu H."/>
            <person name="Li N."/>
            <person name="Zhao C."/>
            <person name="Li S."/>
            <person name="Dong L."/>
            <person name="Huang Y."/>
            <person name="Li L."/>
            <person name="Xi Y."/>
            <person name="Qi Q."/>
            <person name="Li W."/>
            <person name="Zhang B."/>
            <person name="Hu W."/>
            <person name="Zhang Y."/>
            <person name="Tian X."/>
            <person name="Jiao Y."/>
            <person name="Liang X."/>
            <person name="Jin J."/>
            <person name="Gao L."/>
            <person name="Zheng W."/>
            <person name="Hao B."/>
            <person name="Liu S."/>
            <person name="Wang W."/>
            <person name="Yuan L."/>
            <person name="Cao M."/>
            <person name="McDermott J."/>
            <person name="Samudrala R."/>
            <person name="Wang J."/>
            <person name="Wong G.K."/>
            <person name="Yang H."/>
        </authorList>
    </citation>
    <scope>NUCLEOTIDE SEQUENCE [LARGE SCALE GENOMIC DNA]</scope>
</reference>
<dbReference type="Proteomes" id="UP000007752">
    <property type="component" value="Chromosome 5"/>
</dbReference>
<organism evidence="2">
    <name type="scientific">Oryza sativa subsp. japonica</name>
    <name type="common">Rice</name>
    <dbReference type="NCBI Taxonomy" id="39947"/>
    <lineage>
        <taxon>Eukaryota</taxon>
        <taxon>Viridiplantae</taxon>
        <taxon>Streptophyta</taxon>
        <taxon>Embryophyta</taxon>
        <taxon>Tracheophyta</taxon>
        <taxon>Spermatophyta</taxon>
        <taxon>Magnoliopsida</taxon>
        <taxon>Liliopsida</taxon>
        <taxon>Poales</taxon>
        <taxon>Poaceae</taxon>
        <taxon>BOP clade</taxon>
        <taxon>Oryzoideae</taxon>
        <taxon>Oryzeae</taxon>
        <taxon>Oryzinae</taxon>
        <taxon>Oryza</taxon>
        <taxon>Oryza sativa</taxon>
    </lineage>
</organism>
<feature type="compositionally biased region" description="Basic residues" evidence="1">
    <location>
        <begin position="52"/>
        <end position="62"/>
    </location>
</feature>
<accession>B9FNG9</accession>
<reference evidence="2" key="2">
    <citation type="submission" date="2008-12" db="EMBL/GenBank/DDBJ databases">
        <title>Improved gene annotation of the rice (Oryza sativa) genomes.</title>
        <authorList>
            <person name="Wang J."/>
            <person name="Li R."/>
            <person name="Fan W."/>
            <person name="Huang Q."/>
            <person name="Zhang J."/>
            <person name="Zhou Y."/>
            <person name="Hu Y."/>
            <person name="Zi S."/>
            <person name="Li J."/>
            <person name="Ni P."/>
            <person name="Zheng H."/>
            <person name="Zhang Y."/>
            <person name="Zhao M."/>
            <person name="Hao Q."/>
            <person name="McDermott J."/>
            <person name="Samudrala R."/>
            <person name="Kristiansen K."/>
            <person name="Wong G.K.-S."/>
        </authorList>
    </citation>
    <scope>NUCLEOTIDE SEQUENCE</scope>
</reference>
<evidence type="ECO:0000256" key="1">
    <source>
        <dbReference type="SAM" id="MobiDB-lite"/>
    </source>
</evidence>